<reference evidence="1" key="1">
    <citation type="submission" date="2021-01" db="EMBL/GenBank/DDBJ databases">
        <authorList>
            <consortium name="Genoscope - CEA"/>
            <person name="William W."/>
        </authorList>
    </citation>
    <scope>NUCLEOTIDE SEQUENCE</scope>
</reference>
<evidence type="ECO:0000313" key="1">
    <source>
        <dbReference type="EMBL" id="CAF1761125.1"/>
    </source>
</evidence>
<protein>
    <submittedName>
        <fullName evidence="1">(rape) hypothetical protein</fullName>
    </submittedName>
</protein>
<accession>A0A816IWM0</accession>
<dbReference type="AlphaFoldDB" id="A0A816IWM0"/>
<dbReference type="EMBL" id="HG994373">
    <property type="protein sequence ID" value="CAF1761125.1"/>
    <property type="molecule type" value="Genomic_DNA"/>
</dbReference>
<dbReference type="Proteomes" id="UP001295469">
    <property type="component" value="Chromosome C09"/>
</dbReference>
<name>A0A816IWM0_BRANA</name>
<proteinExistence type="predicted"/>
<gene>
    <name evidence="1" type="ORF">DARMORV10_C09P45890.1</name>
</gene>
<sequence length="115" mass="13293">MELSASTNADGFRAVPYSYEISCGFDDIESGFNPPFPVPDYLLQHLVTYCFGRLFPLEIGGLWSLLWYLKLTWPCKHLKGAYVILRTTMSKFQMLGEEMELSQSHLYCPLSWQQK</sequence>
<organism evidence="1">
    <name type="scientific">Brassica napus</name>
    <name type="common">Rape</name>
    <dbReference type="NCBI Taxonomy" id="3708"/>
    <lineage>
        <taxon>Eukaryota</taxon>
        <taxon>Viridiplantae</taxon>
        <taxon>Streptophyta</taxon>
        <taxon>Embryophyta</taxon>
        <taxon>Tracheophyta</taxon>
        <taxon>Spermatophyta</taxon>
        <taxon>Magnoliopsida</taxon>
        <taxon>eudicotyledons</taxon>
        <taxon>Gunneridae</taxon>
        <taxon>Pentapetalae</taxon>
        <taxon>rosids</taxon>
        <taxon>malvids</taxon>
        <taxon>Brassicales</taxon>
        <taxon>Brassicaceae</taxon>
        <taxon>Brassiceae</taxon>
        <taxon>Brassica</taxon>
    </lineage>
</organism>